<dbReference type="InterPro" id="IPR000524">
    <property type="entry name" value="Tscrpt_reg_HTH_GntR"/>
</dbReference>
<dbReference type="GO" id="GO:0003677">
    <property type="term" value="F:DNA binding"/>
    <property type="evidence" value="ECO:0007669"/>
    <property type="project" value="UniProtKB-KW"/>
</dbReference>
<dbReference type="AlphaFoldDB" id="C6PWC6"/>
<evidence type="ECO:0000256" key="3">
    <source>
        <dbReference type="ARBA" id="ARBA00023163"/>
    </source>
</evidence>
<dbReference type="InterPro" id="IPR036390">
    <property type="entry name" value="WH_DNA-bd_sf"/>
</dbReference>
<accession>C6PWC6</accession>
<dbReference type="KEGG" id="cck:Ccar_02260"/>
<dbReference type="OrthoDB" id="9799482at2"/>
<reference evidence="5 6" key="1">
    <citation type="submission" date="2009-06" db="EMBL/GenBank/DDBJ databases">
        <title>The draft genome of Clostridium carboxidivorans P7.</title>
        <authorList>
            <consortium name="US DOE Joint Genome Institute (JGI-PGF)"/>
            <person name="Lucas S."/>
            <person name="Copeland A."/>
            <person name="Lapidus A."/>
            <person name="Glavina del Rio T."/>
            <person name="Tice H."/>
            <person name="Bruce D."/>
            <person name="Goodwin L."/>
            <person name="Pitluck S."/>
            <person name="Larimer F."/>
            <person name="Land M.L."/>
            <person name="Hauser L."/>
            <person name="Hemme C.L."/>
        </authorList>
    </citation>
    <scope>NUCLEOTIDE SEQUENCE [LARGE SCALE GENOMIC DNA]</scope>
    <source>
        <strain evidence="5 6">P7</strain>
    </source>
</reference>
<keyword evidence="2" id="KW-0238">DNA-binding</keyword>
<comment type="caution">
    <text evidence="5">The sequence shown here is derived from an EMBL/GenBank/DDBJ whole genome shotgun (WGS) entry which is preliminary data.</text>
</comment>
<feature type="domain" description="HTH gntR-type" evidence="4">
    <location>
        <begin position="8"/>
        <end position="76"/>
    </location>
</feature>
<dbReference type="Gene3D" id="1.20.120.530">
    <property type="entry name" value="GntR ligand-binding domain-like"/>
    <property type="match status" value="1"/>
</dbReference>
<dbReference type="eggNOG" id="COG2186">
    <property type="taxonomic scope" value="Bacteria"/>
</dbReference>
<keyword evidence="3" id="KW-0804">Transcription</keyword>
<dbReference type="SMART" id="SM00895">
    <property type="entry name" value="FCD"/>
    <property type="match status" value="1"/>
</dbReference>
<dbReference type="GO" id="GO:0003700">
    <property type="term" value="F:DNA-binding transcription factor activity"/>
    <property type="evidence" value="ECO:0007669"/>
    <property type="project" value="InterPro"/>
</dbReference>
<evidence type="ECO:0000256" key="1">
    <source>
        <dbReference type="ARBA" id="ARBA00023015"/>
    </source>
</evidence>
<keyword evidence="6" id="KW-1185">Reference proteome</keyword>
<dbReference type="InterPro" id="IPR008920">
    <property type="entry name" value="TF_FadR/GntR_C"/>
</dbReference>
<dbReference type="PATRIC" id="fig|536227.13.peg.481"/>
<dbReference type="EMBL" id="ACVI01000053">
    <property type="protein sequence ID" value="EET86476.1"/>
    <property type="molecule type" value="Genomic_DNA"/>
</dbReference>
<evidence type="ECO:0000259" key="4">
    <source>
        <dbReference type="PROSITE" id="PS50949"/>
    </source>
</evidence>
<evidence type="ECO:0000256" key="2">
    <source>
        <dbReference type="ARBA" id="ARBA00023125"/>
    </source>
</evidence>
<organism evidence="5 6">
    <name type="scientific">Clostridium carboxidivorans P7</name>
    <dbReference type="NCBI Taxonomy" id="536227"/>
    <lineage>
        <taxon>Bacteria</taxon>
        <taxon>Bacillati</taxon>
        <taxon>Bacillota</taxon>
        <taxon>Clostridia</taxon>
        <taxon>Eubacteriales</taxon>
        <taxon>Clostridiaceae</taxon>
        <taxon>Clostridium</taxon>
    </lineage>
</organism>
<dbReference type="Proteomes" id="UP000004198">
    <property type="component" value="Unassembled WGS sequence"/>
</dbReference>
<dbReference type="Gene3D" id="1.10.10.10">
    <property type="entry name" value="Winged helix-like DNA-binding domain superfamily/Winged helix DNA-binding domain"/>
    <property type="match status" value="1"/>
</dbReference>
<dbReference type="CDD" id="cd07377">
    <property type="entry name" value="WHTH_GntR"/>
    <property type="match status" value="1"/>
</dbReference>
<dbReference type="RefSeq" id="WP_007061978.1">
    <property type="nucleotide sequence ID" value="NZ_ACVI01000053.1"/>
</dbReference>
<gene>
    <name evidence="5" type="ORF">CcarbDRAFT_3093</name>
</gene>
<keyword evidence="1" id="KW-0805">Transcription regulation</keyword>
<dbReference type="SUPFAM" id="SSF48008">
    <property type="entry name" value="GntR ligand-binding domain-like"/>
    <property type="match status" value="1"/>
</dbReference>
<dbReference type="STRING" id="536227.Ccar_02260"/>
<proteinExistence type="predicted"/>
<evidence type="ECO:0000313" key="6">
    <source>
        <dbReference type="Proteomes" id="UP000004198"/>
    </source>
</evidence>
<dbReference type="PRINTS" id="PR00035">
    <property type="entry name" value="HTHGNTR"/>
</dbReference>
<dbReference type="PANTHER" id="PTHR43537">
    <property type="entry name" value="TRANSCRIPTIONAL REGULATOR, GNTR FAMILY"/>
    <property type="match status" value="1"/>
</dbReference>
<sequence>MFSPIKNTKVYEQVIEQIKNMIIDGTLKKGDKLPSERDLVEHLQVSRTSIREALRALQIIGLVECRQGEGNYIRESFENSLFEPLSMMFMLQKSSSLEIMEIRKIIEVETTALASQRITDEELDHMKMLLDTIKSSADEGDKVKADKAFHYGIAKASRNYLIINILNAISSLMDEFIKDARRRILVEEENKDELAKQHDDIYKGLKSRNPKKASEAMKRHLDFTNEYYKDF</sequence>
<dbReference type="Pfam" id="PF07729">
    <property type="entry name" value="FCD"/>
    <property type="match status" value="1"/>
</dbReference>
<dbReference type="Pfam" id="PF00392">
    <property type="entry name" value="GntR"/>
    <property type="match status" value="1"/>
</dbReference>
<dbReference type="PANTHER" id="PTHR43537:SF43">
    <property type="entry name" value="GNTR-FAMILY TRANSCRIPTIONAL REGULATOR"/>
    <property type="match status" value="1"/>
</dbReference>
<evidence type="ECO:0000313" key="5">
    <source>
        <dbReference type="EMBL" id="EET86476.1"/>
    </source>
</evidence>
<protein>
    <submittedName>
        <fullName evidence="5">GntR domain protein</fullName>
    </submittedName>
</protein>
<dbReference type="SUPFAM" id="SSF46785">
    <property type="entry name" value="Winged helix' DNA-binding domain"/>
    <property type="match status" value="1"/>
</dbReference>
<dbReference type="InterPro" id="IPR011711">
    <property type="entry name" value="GntR_C"/>
</dbReference>
<dbReference type="SMART" id="SM00345">
    <property type="entry name" value="HTH_GNTR"/>
    <property type="match status" value="1"/>
</dbReference>
<dbReference type="PROSITE" id="PS50949">
    <property type="entry name" value="HTH_GNTR"/>
    <property type="match status" value="1"/>
</dbReference>
<name>C6PWC6_9CLOT</name>
<dbReference type="InterPro" id="IPR036388">
    <property type="entry name" value="WH-like_DNA-bd_sf"/>
</dbReference>